<protein>
    <submittedName>
        <fullName evidence="3">3-hydroxyisobutyrate dehydrogenase</fullName>
    </submittedName>
</protein>
<dbReference type="RefSeq" id="WP_072939313.1">
    <property type="nucleotide sequence ID" value="NZ_CP070609.1"/>
</dbReference>
<sequence>MKVAIIGCGEVGRAYALAGAAAGYELVLVDPRPSAATTAVADQTRAALHLSPDEAVGDVDRVWICVSGDLVKTITTSLIGNLPRHAVVVDLTTASPDDKRECSATLAAHGIEYVDAVIMGSVTLTGSRTALLAAGQKAGEVLAEFAEFGAPVQTMAGGRAGDAAAIKLLRTILTKGLESLVVECFMAAEQQGLRSNLYDVLTDVDTIGFVPFLEMLITSHVQHAERRMHEVERARAQLAEMGCPSVVLAGTEARFALTSAALKDKGPGQLAAGDVASTIAWLLNSARASETV</sequence>
<name>A0A1H4TJY2_9NOCA</name>
<dbReference type="InterPro" id="IPR036291">
    <property type="entry name" value="NAD(P)-bd_dom_sf"/>
</dbReference>
<dbReference type="AlphaFoldDB" id="A0A1H4TJY2"/>
<gene>
    <name evidence="3" type="ORF">SAMN04490239_4558</name>
</gene>
<dbReference type="InterPro" id="IPR013328">
    <property type="entry name" value="6PGD_dom2"/>
</dbReference>
<organism evidence="3 4">
    <name type="scientific">Rhodococcus koreensis</name>
    <dbReference type="NCBI Taxonomy" id="99653"/>
    <lineage>
        <taxon>Bacteria</taxon>
        <taxon>Bacillati</taxon>
        <taxon>Actinomycetota</taxon>
        <taxon>Actinomycetes</taxon>
        <taxon>Mycobacteriales</taxon>
        <taxon>Nocardiaceae</taxon>
        <taxon>Rhodococcus</taxon>
    </lineage>
</organism>
<accession>A0A1H4TJY2</accession>
<dbReference type="InterPro" id="IPR006115">
    <property type="entry name" value="6PGDH_NADP-bd"/>
</dbReference>
<dbReference type="SUPFAM" id="SSF48179">
    <property type="entry name" value="6-phosphogluconate dehydrogenase C-terminal domain-like"/>
    <property type="match status" value="1"/>
</dbReference>
<dbReference type="Pfam" id="PF09130">
    <property type="entry name" value="DUF1932"/>
    <property type="match status" value="1"/>
</dbReference>
<dbReference type="EMBL" id="FNSV01000005">
    <property type="protein sequence ID" value="SEC56421.1"/>
    <property type="molecule type" value="Genomic_DNA"/>
</dbReference>
<evidence type="ECO:0000259" key="1">
    <source>
        <dbReference type="Pfam" id="PF03446"/>
    </source>
</evidence>
<dbReference type="PANTHER" id="PTHR43060">
    <property type="entry name" value="3-HYDROXYISOBUTYRATE DEHYDROGENASE-LIKE 1, MITOCHONDRIAL-RELATED"/>
    <property type="match status" value="1"/>
</dbReference>
<dbReference type="OrthoDB" id="943692at2"/>
<feature type="domain" description="Phosphogluconate dehydrogenase NAD-binding putative C-terminal" evidence="2">
    <location>
        <begin position="188"/>
        <end position="256"/>
    </location>
</feature>
<evidence type="ECO:0000313" key="4">
    <source>
        <dbReference type="Proteomes" id="UP000183561"/>
    </source>
</evidence>
<dbReference type="Proteomes" id="UP000183561">
    <property type="component" value="Unassembled WGS sequence"/>
</dbReference>
<dbReference type="GO" id="GO:0050661">
    <property type="term" value="F:NADP binding"/>
    <property type="evidence" value="ECO:0007669"/>
    <property type="project" value="InterPro"/>
</dbReference>
<dbReference type="InterPro" id="IPR008927">
    <property type="entry name" value="6-PGluconate_DH-like_C_sf"/>
</dbReference>
<dbReference type="InterPro" id="IPR015814">
    <property type="entry name" value="Pgluconate_DH_NAD-bd_C"/>
</dbReference>
<feature type="domain" description="6-phosphogluconate dehydrogenase NADP-binding" evidence="1">
    <location>
        <begin position="2"/>
        <end position="138"/>
    </location>
</feature>
<keyword evidence="4" id="KW-1185">Reference proteome</keyword>
<dbReference type="PANTHER" id="PTHR43060:SF15">
    <property type="entry name" value="3-HYDROXYISOBUTYRATE DEHYDROGENASE-LIKE 1, MITOCHONDRIAL-RELATED"/>
    <property type="match status" value="1"/>
</dbReference>
<evidence type="ECO:0000313" key="3">
    <source>
        <dbReference type="EMBL" id="SEC56421.1"/>
    </source>
</evidence>
<evidence type="ECO:0000259" key="2">
    <source>
        <dbReference type="Pfam" id="PF09130"/>
    </source>
</evidence>
<dbReference type="Pfam" id="PF03446">
    <property type="entry name" value="NAD_binding_2"/>
    <property type="match status" value="1"/>
</dbReference>
<dbReference type="Gene3D" id="1.10.1040.10">
    <property type="entry name" value="N-(1-d-carboxylethyl)-l-norvaline Dehydrogenase, domain 2"/>
    <property type="match status" value="1"/>
</dbReference>
<dbReference type="SUPFAM" id="SSF51735">
    <property type="entry name" value="NAD(P)-binding Rossmann-fold domains"/>
    <property type="match status" value="1"/>
</dbReference>
<reference evidence="4" key="1">
    <citation type="submission" date="2016-10" db="EMBL/GenBank/DDBJ databases">
        <authorList>
            <person name="Varghese N."/>
            <person name="Submissions S."/>
        </authorList>
    </citation>
    <scope>NUCLEOTIDE SEQUENCE [LARGE SCALE GENOMIC DNA]</scope>
    <source>
        <strain evidence="4">DSM 44498</strain>
    </source>
</reference>
<dbReference type="Gene3D" id="3.40.50.720">
    <property type="entry name" value="NAD(P)-binding Rossmann-like Domain"/>
    <property type="match status" value="1"/>
</dbReference>
<proteinExistence type="predicted"/>